<feature type="domain" description="Lipocalin/cytosolic fatty-acid binding" evidence="6">
    <location>
        <begin position="1406"/>
        <end position="1536"/>
    </location>
</feature>
<evidence type="ECO:0000256" key="4">
    <source>
        <dbReference type="ARBA" id="ARBA00023157"/>
    </source>
</evidence>
<dbReference type="GO" id="GO:0000302">
    <property type="term" value="P:response to reactive oxygen species"/>
    <property type="evidence" value="ECO:0007669"/>
    <property type="project" value="TreeGrafter"/>
</dbReference>
<dbReference type="Gene3D" id="2.40.128.20">
    <property type="match status" value="19"/>
</dbReference>
<dbReference type="InterPro" id="IPR012674">
    <property type="entry name" value="Calycin"/>
</dbReference>
<accession>A0A194PFV2</accession>
<dbReference type="PANTHER" id="PTHR10612">
    <property type="entry name" value="APOLIPOPROTEIN D"/>
    <property type="match status" value="1"/>
</dbReference>
<name>A0A194PFV2_PAPXU</name>
<evidence type="ECO:0000256" key="5">
    <source>
        <dbReference type="ARBA" id="ARBA00034121"/>
    </source>
</evidence>
<evidence type="ECO:0000259" key="7">
    <source>
        <dbReference type="Pfam" id="PF08212"/>
    </source>
</evidence>
<proteinExistence type="inferred from homology"/>
<keyword evidence="9" id="KW-1185">Reference proteome</keyword>
<feature type="domain" description="Lipocalin/cytosolic fatty-acid binding" evidence="7">
    <location>
        <begin position="2594"/>
        <end position="2714"/>
    </location>
</feature>
<gene>
    <name evidence="8" type="ORF">RR46_13393</name>
</gene>
<evidence type="ECO:0000256" key="2">
    <source>
        <dbReference type="ARBA" id="ARBA00022525"/>
    </source>
</evidence>
<dbReference type="Pfam" id="PF00061">
    <property type="entry name" value="Lipocalin"/>
    <property type="match status" value="10"/>
</dbReference>
<dbReference type="PROSITE" id="PS00213">
    <property type="entry name" value="LIPOCALIN"/>
    <property type="match status" value="11"/>
</dbReference>
<feature type="domain" description="Lipocalin/cytosolic fatty-acid binding" evidence="7">
    <location>
        <begin position="2116"/>
        <end position="2206"/>
    </location>
</feature>
<dbReference type="InterPro" id="IPR022272">
    <property type="entry name" value="Lipocalin_CS"/>
</dbReference>
<feature type="domain" description="Lipocalin/cytosolic fatty-acid binding" evidence="6">
    <location>
        <begin position="2422"/>
        <end position="2553"/>
    </location>
</feature>
<feature type="domain" description="Lipocalin/cytosolic fatty-acid binding" evidence="6">
    <location>
        <begin position="1224"/>
        <end position="1360"/>
    </location>
</feature>
<dbReference type="InterPro" id="IPR003057">
    <property type="entry name" value="Invtbrt_color"/>
</dbReference>
<feature type="domain" description="Lipocalin/cytosolic fatty-acid binding" evidence="6">
    <location>
        <begin position="2242"/>
        <end position="2383"/>
    </location>
</feature>
<dbReference type="PRINTS" id="PR01273">
    <property type="entry name" value="INVTBRTCOLOR"/>
</dbReference>
<comment type="similarity">
    <text evidence="5">Belongs to the calycin superfamily. Triabin family.</text>
</comment>
<evidence type="ECO:0000256" key="3">
    <source>
        <dbReference type="ARBA" id="ARBA00022729"/>
    </source>
</evidence>
<feature type="domain" description="Lipocalin/cytosolic fatty-acid binding" evidence="6">
    <location>
        <begin position="2959"/>
        <end position="3101"/>
    </location>
</feature>
<dbReference type="GO" id="GO:0030682">
    <property type="term" value="P:symbiont-mediated perturbation of host defenses"/>
    <property type="evidence" value="ECO:0007669"/>
    <property type="project" value="InterPro"/>
</dbReference>
<dbReference type="InterPro" id="IPR000566">
    <property type="entry name" value="Lipocln_cytosolic_FA-bd_dom"/>
</dbReference>
<evidence type="ECO:0000259" key="6">
    <source>
        <dbReference type="Pfam" id="PF00061"/>
    </source>
</evidence>
<dbReference type="PANTHER" id="PTHR10612:SF62">
    <property type="entry name" value="LIPOCALIN_CYTOSOLIC FATTY-ACID BINDING DOMAIN-CONTAINING PROTEIN"/>
    <property type="match status" value="1"/>
</dbReference>
<feature type="domain" description="Lipocalin/cytosolic fatty-acid binding" evidence="7">
    <location>
        <begin position="3305"/>
        <end position="3436"/>
    </location>
</feature>
<evidence type="ECO:0000313" key="9">
    <source>
        <dbReference type="Proteomes" id="UP000053268"/>
    </source>
</evidence>
<dbReference type="GO" id="GO:0005737">
    <property type="term" value="C:cytoplasm"/>
    <property type="evidence" value="ECO:0007669"/>
    <property type="project" value="TreeGrafter"/>
</dbReference>
<dbReference type="SUPFAM" id="SSF50814">
    <property type="entry name" value="Lipocalins"/>
    <property type="match status" value="19"/>
</dbReference>
<evidence type="ECO:0000313" key="8">
    <source>
        <dbReference type="EMBL" id="KPI92172.1"/>
    </source>
</evidence>
<dbReference type="Pfam" id="PF03973">
    <property type="entry name" value="Triabin"/>
    <property type="match status" value="1"/>
</dbReference>
<organism evidence="8 9">
    <name type="scientific">Papilio xuthus</name>
    <name type="common">Asian swallowtail butterfly</name>
    <dbReference type="NCBI Taxonomy" id="66420"/>
    <lineage>
        <taxon>Eukaryota</taxon>
        <taxon>Metazoa</taxon>
        <taxon>Ecdysozoa</taxon>
        <taxon>Arthropoda</taxon>
        <taxon>Hexapoda</taxon>
        <taxon>Insecta</taxon>
        <taxon>Pterygota</taxon>
        <taxon>Neoptera</taxon>
        <taxon>Endopterygota</taxon>
        <taxon>Lepidoptera</taxon>
        <taxon>Glossata</taxon>
        <taxon>Ditrysia</taxon>
        <taxon>Papilionoidea</taxon>
        <taxon>Papilionidae</taxon>
        <taxon>Papilioninae</taxon>
        <taxon>Papilio</taxon>
    </lineage>
</organism>
<feature type="domain" description="Lipocalin/cytosolic fatty-acid binding" evidence="6">
    <location>
        <begin position="867"/>
        <end position="999"/>
    </location>
</feature>
<protein>
    <submittedName>
        <fullName evidence="8">Apolipoprotein D</fullName>
    </submittedName>
</protein>
<feature type="domain" description="Lipocalin/cytosolic fatty-acid binding" evidence="6">
    <location>
        <begin position="686"/>
        <end position="814"/>
    </location>
</feature>
<dbReference type="Pfam" id="PF08212">
    <property type="entry name" value="Lipocalin_2"/>
    <property type="match status" value="7"/>
</dbReference>
<keyword evidence="2" id="KW-0964">Secreted</keyword>
<feature type="domain" description="Lipocalin/cytosolic fatty-acid binding" evidence="6">
    <location>
        <begin position="1762"/>
        <end position="1887"/>
    </location>
</feature>
<keyword evidence="8" id="KW-0449">Lipoprotein</keyword>
<dbReference type="InterPro" id="IPR005657">
    <property type="entry name" value="Triabi/Procalin"/>
</dbReference>
<evidence type="ECO:0000256" key="1">
    <source>
        <dbReference type="ARBA" id="ARBA00004613"/>
    </source>
</evidence>
<feature type="domain" description="Lipocalin/cytosolic fatty-acid binding" evidence="7">
    <location>
        <begin position="1575"/>
        <end position="1700"/>
    </location>
</feature>
<dbReference type="GO" id="GO:0031409">
    <property type="term" value="F:pigment binding"/>
    <property type="evidence" value="ECO:0007669"/>
    <property type="project" value="InterPro"/>
</dbReference>
<feature type="domain" description="Lipocalin/cytosolic fatty-acid binding" evidence="7">
    <location>
        <begin position="1036"/>
        <end position="1163"/>
    </location>
</feature>
<dbReference type="GO" id="GO:0005576">
    <property type="term" value="C:extracellular region"/>
    <property type="evidence" value="ECO:0007669"/>
    <property type="project" value="UniProtKB-SubCell"/>
</dbReference>
<dbReference type="CDD" id="cd00301">
    <property type="entry name" value="lipocalin_FABP"/>
    <property type="match status" value="2"/>
</dbReference>
<dbReference type="EMBL" id="KQ459604">
    <property type="protein sequence ID" value="KPI92172.1"/>
    <property type="molecule type" value="Genomic_DNA"/>
</dbReference>
<reference evidence="8 9" key="1">
    <citation type="journal article" date="2015" name="Nat. Commun.">
        <title>Outbred genome sequencing and CRISPR/Cas9 gene editing in butterflies.</title>
        <authorList>
            <person name="Li X."/>
            <person name="Fan D."/>
            <person name="Zhang W."/>
            <person name="Liu G."/>
            <person name="Zhang L."/>
            <person name="Zhao L."/>
            <person name="Fang X."/>
            <person name="Chen L."/>
            <person name="Dong Y."/>
            <person name="Chen Y."/>
            <person name="Ding Y."/>
            <person name="Zhao R."/>
            <person name="Feng M."/>
            <person name="Zhu Y."/>
            <person name="Feng Y."/>
            <person name="Jiang X."/>
            <person name="Zhu D."/>
            <person name="Xiang H."/>
            <person name="Feng X."/>
            <person name="Li S."/>
            <person name="Wang J."/>
            <person name="Zhang G."/>
            <person name="Kronforst M.R."/>
            <person name="Wang W."/>
        </authorList>
    </citation>
    <scope>NUCLEOTIDE SEQUENCE [LARGE SCALE GENOMIC DNA]</scope>
    <source>
        <strain evidence="8">Ya'a_city_454_Px</strain>
        <tissue evidence="8">Whole body</tissue>
    </source>
</reference>
<keyword evidence="4" id="KW-1015">Disulfide bond</keyword>
<keyword evidence="3" id="KW-0732">Signal</keyword>
<comment type="subcellular location">
    <subcellularLocation>
        <location evidence="1">Secreted</location>
    </subcellularLocation>
</comment>
<feature type="domain" description="Lipocalin/cytosolic fatty-acid binding" evidence="6">
    <location>
        <begin position="1942"/>
        <end position="2064"/>
    </location>
</feature>
<sequence length="3487" mass="389065">MFGTGLGLRRIGKNGDSCCGKPETDRCVTPVIYYNYFSYLHTESQWLRSQALDLRSAGPEFESRHVPMCFSISDLDVSDVLTMKENIVMQPAHYLKRNSKTCVKSTNPHLASVVEYGLVTPNLGILGLGSAQLVQFGQCNANIALQTNFNPTRFLGTWYGIARAENNLQNGDCAVLELTQNNNVINVTNTAVNNNFYGEITGTATLEQGTAKYTLRLDGVHCTAVDFWILTTDYDNFAVGYACQNIGNVQRSVYLWQLGRATTYPTEMMEALVNTTINNLLGIDTSDLRRIDHSENACYVLPEIANNESVILPGQCNTNMSVVTNFNAARFGGVWHQISRYYTENEGGSCNRAEYTLSGAGVNVLNSQVVNQRLETISGRATVSTTDGSAKLTVNLEVAPNARPVKYNDNYAVSYNCVNLDNNRRRVRSWILSRQRQLSGTSQQAVNEVIRSEIDLNTRFFLQTDQSDAGCFYFPDPVAGQPVVFPGQCDLSIPAMPAFQPDRYMGLWHDIESYPSVFQNGSCNNALYTLTGGTVRVFNTQVVNQRLDTMEGVAVLASTDGTAKLKVSFPIAGTNLTTSTDYWVLDTDYVSYSLVYTCTNMGNDQRQVYAWKLSRTKQLTAVGNIAINTIINNVQVLDQRYFVAKDQSPEGCFFYPEPQTDVPVRFPGQCDVNVPVVTGFSLQQFQGVWYEVEAYPKEQQTGQCVYHTYSTGTGNTLNLVSSSVTDQFLGLTNSVLAFQSTDSSGRLTLRIQTNTGEVVIPFWILSINYNDFALAYSCINDGSDFRKIFSWKLSRTKQLSAAANTAMNSVMANNVVLDNQYYQAIDQSDRACFFLPDIPLGQPVVLPGQCNVNIPVVQNFNVARYLGRWRLIETYFTEQQSGTCNDATYTLNNNVVDVYNTQVINQQLDTINGTATLATTDGSAKLLVNFPGTSAPADYWVLDTDYDSYALVYSCRNINAQEQRVFAWKLSRTRNLTPTAINNINSVINSVDVLNNRYFEIVDQSDSGCFYYPVPSNSPVIFRGQCDPNIRVVTGFDVARYLNLWHDIESYPTPFQDGSCPNAFYELGDGVVDVFNTQVINQTLDTIRGEATLRESTDGSAKLLVTFPIVGTNLNITTDYWVLSTDYSSYALVYSCTNLDDERSQVSSWKLSRTKQLTTQATTAINSVISTIPVLDQRYYQIRDQSVTGCFYYPEPELGKPVVFPGQCDTNIAAVPNFNLNLFSGTWHEIEAYPKDQQSGQCISHQYTLDSPTNSLNLASFNVLNETLRTSNGVVTINSLDNSGRLLITLTEGNERVVIPFWVLSTDYSNYALAYSCVNRGSDYRAVYSWKLSRNKQLSTAANTAINNAIANIEVLDNRYYETIDQSNDACFYLPTIAPGQPVILPGECDPNISVVQNFNPVRYMGRWRMIESYESDFQSGNCNEANYRLLENATVDVSNTQVVNQNLEVVNGSAVLATTDGSAKLLVSFPNAPAPSEYWILATDYDNYALVYSCRNLNNQQRRGKKSRTRQLSASAANSINQVVDRVNVLNSRYYQSIQQSDAACFYYPEPAPNTPVIFRGQCDPNIPVVTNFNLGQYLGLWHDISSYPTVFQFGTCSNAFYTLNGGVVDVFNTQVVNQTLDTIRGVATLVADPQNSAKVIVSFPIAGTNLTTSTDYWVLSTDYSSYALVYSCRNIDDERRSVGSWKLSRTKQLSAAANTVINNVINTVPVLDNRYFNDVDQSRDGCFYYPEPEPGVPVIFPGQCDTNIQAVPSFNLTQFTGTWYEIEAYPKDQQTGQCVNHQYTSATTATLNLQSFNVLNETLRITSSVVSVTSTDGSGRLLITLREGTQTIQIPFWVLSTDYNTYALAYSCVNRDSDFRAIYSWKLSRTKTLSAASNTAINTAIANIEVLDNRYYENIDQSDSACFYLPDLGPNDPVVFPGQCDQTIPVVQNFDPVRYQGRWRMIETYQSDFQAGTCNEANYMLTPNSTVDVVNTQVVNQQLQTETAVAVLATTDGSGKLIVTFPNAPQSSEYWILGTDYSNYALVYSCRNINSQQRRVWSWKLSRDRQLSAASANAINQIINRVDVLNPRYYQSIVQTDAACFYFPTPAPNRPVVFRGQCDMNIPVVTNFRLADYLGLWYDIESYPSVFQGGTCSNALYTLNGTVVDVFNTQVINQTLDTINGVATLTPDPNNSAKIVVSFPIAGTNQTTSTDYWVLSTDYSSYALVYTCFNLDAERRQGQCDNTIQAVPNFNLTQFQGRWFEIQAYPKDQQTGQCVTHQYSQVNGSTADLESFNVQGQELFMSESIVSITSTDSSGRLLITLTEASGSIQIPFWILSTDYNNYALAYSCVNRGNDFRAVYSWKLSRTKQLSAAANTNINNAIANIPVLDNVYYEDIDQSDEACFFLPELPPGSPVEFVGQCDPNITVVQNFDPVRYAGRWRLIETYESDFQSGACNEATYTLTPNGTVDVFNTQVINQTLDTMTGSAVLATTDNTGKLLVTFPGTSQPSDYWILDTDYDSYALVYSCRNINTERRRVWSWKLSRTRSLSVEAERNINNTVNNINVLNERYYQKIEHTDNSCFYYPSPDGTPVVFRGQCDESIDVVRNFNLNAYMGLWYDIESYPQEFQDGTCATATYNLTANGVDVFNTQVVNQQLDTINANAVPASTDGSAKFTVTFPIAGTNATISTPYWVLATDYNSYALVYSCSNINTESRRVTSWKLSRQTNLTVLAEQVINNVIATVPVLRNDYYVPRGHTEDDCFYYPDNNGGPVILNGVCEEQTPVTGFNVNAFGGTWYEAARFPSELQRGECASKTISSSQNTVMISESYVNNERLDTINFTAITATDGRGILNTTLTDVTGVTFDATIYVLATDYTDYALLFSCRNLGNQSKQIYSWKLSRSQTGLSQSANNTINQVVSSTTDLFENYYETSDQSNAACFHYPVFDEMPPAITLPGPCDQSIRAKANFNAAGFAGTWIEIARYPQASQRGQCNRPLYDLLGNTFEVINTQVINQTLDTINGEAVVSSTDGSGIVTVTFRLPNDVVNVATLYILETDYTNYALLYSCRNMSDNRRQVNSWKLSRTTTLSNEANNVINNIVNNTEGLLNDYYMITDQSEEACFYIPEVFPNMAPIFRGQCEDITGVQGFDMQRYLGWWHEIERYPSDDTLGDCISSEFVTSGNQFQVVDTNVFGDSAVVNTSTITVTNNGRLRKTLSNGRVIDMWVLATDYETYSLLYSCENVNQEYRRVWSAKHSKSRQLTQAAQNAMAPIITNNRVLYPQFYLPVNQSDNACFHYPVQTGRQIILPGQCDMNIPAVMNFDAAQYTGTWYQIERYPQFHENGACTGARYTLNEATGVVTLLNWEVVEGVLDTIEGTATINSTDGSARLVVTLPDRLSDDPAATVTTRLYVLTTDYVSYSLAYSCVNVNQFQRSVGVWKLSRTRTMPAAGTTAINTYMATREELHQPYFVQVQQNDDCEEPSSAILVKSSIIVMLICVALQMFV</sequence>
<feature type="domain" description="Lipocalin/cytosolic fatty-acid binding" evidence="6">
    <location>
        <begin position="156"/>
        <end position="294"/>
    </location>
</feature>
<dbReference type="Proteomes" id="UP000053268">
    <property type="component" value="Unassembled WGS sequence"/>
</dbReference>
<dbReference type="GO" id="GO:0006629">
    <property type="term" value="P:lipid metabolic process"/>
    <property type="evidence" value="ECO:0007669"/>
    <property type="project" value="TreeGrafter"/>
</dbReference>
<feature type="domain" description="Lipocalin/cytosolic fatty-acid binding" evidence="7">
    <location>
        <begin position="327"/>
        <end position="452"/>
    </location>
</feature>
<feature type="domain" description="Lipocalin/cytosolic fatty-acid binding" evidence="7">
    <location>
        <begin position="502"/>
        <end position="620"/>
    </location>
</feature>